<dbReference type="Pfam" id="PF04290">
    <property type="entry name" value="DctQ"/>
    <property type="match status" value="1"/>
</dbReference>
<evidence type="ECO:0000256" key="9">
    <source>
        <dbReference type="RuleBase" id="RU369079"/>
    </source>
</evidence>
<dbReference type="GO" id="GO:0005886">
    <property type="term" value="C:plasma membrane"/>
    <property type="evidence" value="ECO:0007669"/>
    <property type="project" value="UniProtKB-SubCell"/>
</dbReference>
<dbReference type="PANTHER" id="PTHR35011">
    <property type="entry name" value="2,3-DIKETO-L-GULONATE TRAP TRANSPORTER SMALL PERMEASE PROTEIN YIAM"/>
    <property type="match status" value="1"/>
</dbReference>
<feature type="transmembrane region" description="Helical" evidence="9">
    <location>
        <begin position="36"/>
        <end position="57"/>
    </location>
</feature>
<dbReference type="Proteomes" id="UP000589984">
    <property type="component" value="Unassembled WGS sequence"/>
</dbReference>
<feature type="domain" description="Tripartite ATP-independent periplasmic transporters DctQ component" evidence="10">
    <location>
        <begin position="54"/>
        <end position="179"/>
    </location>
</feature>
<protein>
    <recommendedName>
        <fullName evidence="9">TRAP transporter small permease protein</fullName>
    </recommendedName>
</protein>
<comment type="caution">
    <text evidence="11">The sequence shown here is derived from an EMBL/GenBank/DDBJ whole genome shotgun (WGS) entry which is preliminary data.</text>
</comment>
<keyword evidence="7 9" id="KW-0472">Membrane</keyword>
<dbReference type="InterPro" id="IPR007387">
    <property type="entry name" value="TRAP_DctQ"/>
</dbReference>
<evidence type="ECO:0000256" key="7">
    <source>
        <dbReference type="ARBA" id="ARBA00023136"/>
    </source>
</evidence>
<sequence length="206" mass="22650">MDKNKTPHKVSYSVYAPRQSRGARLLLWIDRIAVKLVNTMLFISGLSVVIILTIGAADSVGRAFLNKPVVGAVEISEALLAVTIFSALAFAQKQGSHVVVDIFSSNYGPRLTRFAKMAILVLTLAALGFLLWRMSITAYKGWLHNEISAGFLPVPVWLAKVFAALGLAVASIECIRELIWGIVEKNGRYDHSVQVIDNEKKPMDIK</sequence>
<evidence type="ECO:0000256" key="3">
    <source>
        <dbReference type="ARBA" id="ARBA00022475"/>
    </source>
</evidence>
<keyword evidence="4 9" id="KW-0997">Cell inner membrane</keyword>
<keyword evidence="5 9" id="KW-0812">Transmembrane</keyword>
<evidence type="ECO:0000256" key="2">
    <source>
        <dbReference type="ARBA" id="ARBA00022448"/>
    </source>
</evidence>
<dbReference type="RefSeq" id="WP_176304507.1">
    <property type="nucleotide sequence ID" value="NZ_JABWCV010000023.1"/>
</dbReference>
<reference evidence="11 12" key="1">
    <citation type="submission" date="2020-06" db="EMBL/GenBank/DDBJ databases">
        <title>Halomonas sp. QX-1 draft genome sequence.</title>
        <authorList>
            <person name="Qiu X."/>
        </authorList>
    </citation>
    <scope>NUCLEOTIDE SEQUENCE [LARGE SCALE GENOMIC DNA]</scope>
    <source>
        <strain evidence="11 12">QX-1</strain>
    </source>
</reference>
<feature type="transmembrane region" description="Helical" evidence="9">
    <location>
        <begin position="69"/>
        <end position="90"/>
    </location>
</feature>
<keyword evidence="12" id="KW-1185">Reference proteome</keyword>
<accession>A0A7Y6VAA1</accession>
<evidence type="ECO:0000256" key="5">
    <source>
        <dbReference type="ARBA" id="ARBA00022692"/>
    </source>
</evidence>
<proteinExistence type="inferred from homology"/>
<dbReference type="GO" id="GO:0022857">
    <property type="term" value="F:transmembrane transporter activity"/>
    <property type="evidence" value="ECO:0007669"/>
    <property type="project" value="UniProtKB-UniRule"/>
</dbReference>
<evidence type="ECO:0000256" key="8">
    <source>
        <dbReference type="ARBA" id="ARBA00038436"/>
    </source>
</evidence>
<comment type="subunit">
    <text evidence="9">The complex comprises the extracytoplasmic solute receptor protein and the two transmembrane proteins.</text>
</comment>
<keyword evidence="6 9" id="KW-1133">Transmembrane helix</keyword>
<gene>
    <name evidence="11" type="ORF">HUO07_16750</name>
</gene>
<feature type="transmembrane region" description="Helical" evidence="9">
    <location>
        <begin position="111"/>
        <end position="134"/>
    </location>
</feature>
<dbReference type="GO" id="GO:0015740">
    <property type="term" value="P:C4-dicarboxylate transport"/>
    <property type="evidence" value="ECO:0007669"/>
    <property type="project" value="TreeGrafter"/>
</dbReference>
<comment type="similarity">
    <text evidence="8 9">Belongs to the TRAP transporter small permease family.</text>
</comment>
<evidence type="ECO:0000313" key="12">
    <source>
        <dbReference type="Proteomes" id="UP000589984"/>
    </source>
</evidence>
<keyword evidence="2 9" id="KW-0813">Transport</keyword>
<dbReference type="PANTHER" id="PTHR35011:SF10">
    <property type="entry name" value="TRAP TRANSPORTER SMALL PERMEASE PROTEIN"/>
    <property type="match status" value="1"/>
</dbReference>
<evidence type="ECO:0000256" key="6">
    <source>
        <dbReference type="ARBA" id="ARBA00022989"/>
    </source>
</evidence>
<name>A0A7Y6VAA1_9GAMM</name>
<evidence type="ECO:0000313" key="11">
    <source>
        <dbReference type="EMBL" id="NVF15807.1"/>
    </source>
</evidence>
<comment type="subcellular location">
    <subcellularLocation>
        <location evidence="1 9">Cell inner membrane</location>
        <topology evidence="1 9">Multi-pass membrane protein</topology>
    </subcellularLocation>
</comment>
<organism evidence="11 12">
    <name type="scientific">Vreelandella maris</name>
    <dbReference type="NCBI Taxonomy" id="2729617"/>
    <lineage>
        <taxon>Bacteria</taxon>
        <taxon>Pseudomonadati</taxon>
        <taxon>Pseudomonadota</taxon>
        <taxon>Gammaproteobacteria</taxon>
        <taxon>Oceanospirillales</taxon>
        <taxon>Halomonadaceae</taxon>
        <taxon>Vreelandella</taxon>
    </lineage>
</organism>
<evidence type="ECO:0000256" key="1">
    <source>
        <dbReference type="ARBA" id="ARBA00004429"/>
    </source>
</evidence>
<dbReference type="InterPro" id="IPR055348">
    <property type="entry name" value="DctQ"/>
</dbReference>
<evidence type="ECO:0000259" key="10">
    <source>
        <dbReference type="Pfam" id="PF04290"/>
    </source>
</evidence>
<keyword evidence="3" id="KW-1003">Cell membrane</keyword>
<dbReference type="EMBL" id="JABWCV010000023">
    <property type="protein sequence ID" value="NVF15807.1"/>
    <property type="molecule type" value="Genomic_DNA"/>
</dbReference>
<dbReference type="AlphaFoldDB" id="A0A7Y6VAA1"/>
<evidence type="ECO:0000256" key="4">
    <source>
        <dbReference type="ARBA" id="ARBA00022519"/>
    </source>
</evidence>
<feature type="transmembrane region" description="Helical" evidence="9">
    <location>
        <begin position="154"/>
        <end position="175"/>
    </location>
</feature>
<comment type="function">
    <text evidence="9">Part of the tripartite ATP-independent periplasmic (TRAP) transport system.</text>
</comment>